<evidence type="ECO:0000256" key="11">
    <source>
        <dbReference type="ARBA" id="ARBA00049558"/>
    </source>
</evidence>
<dbReference type="PANTHER" id="PTHR11644">
    <property type="entry name" value="CYTIDINE DEAMINASE"/>
    <property type="match status" value="1"/>
</dbReference>
<reference evidence="17 18" key="1">
    <citation type="submission" date="2019-02" db="EMBL/GenBank/DDBJ databases">
        <title>Deep-cultivation of Planctomycetes and their phenomic and genomic characterization uncovers novel biology.</title>
        <authorList>
            <person name="Wiegand S."/>
            <person name="Jogler M."/>
            <person name="Boedeker C."/>
            <person name="Pinto D."/>
            <person name="Vollmers J."/>
            <person name="Rivas-Marin E."/>
            <person name="Kohn T."/>
            <person name="Peeters S.H."/>
            <person name="Heuer A."/>
            <person name="Rast P."/>
            <person name="Oberbeckmann S."/>
            <person name="Bunk B."/>
            <person name="Jeske O."/>
            <person name="Meyerdierks A."/>
            <person name="Storesund J.E."/>
            <person name="Kallscheuer N."/>
            <person name="Luecker S."/>
            <person name="Lage O.M."/>
            <person name="Pohl T."/>
            <person name="Merkel B.J."/>
            <person name="Hornburger P."/>
            <person name="Mueller R.-W."/>
            <person name="Bruemmer F."/>
            <person name="Labrenz M."/>
            <person name="Spormann A.M."/>
            <person name="Op Den Camp H."/>
            <person name="Overmann J."/>
            <person name="Amann R."/>
            <person name="Jetten M.S.M."/>
            <person name="Mascher T."/>
            <person name="Medema M.H."/>
            <person name="Devos D.P."/>
            <person name="Kaster A.-K."/>
            <person name="Ovreas L."/>
            <person name="Rohde M."/>
            <person name="Galperin M.Y."/>
            <person name="Jogler C."/>
        </authorList>
    </citation>
    <scope>NUCLEOTIDE SEQUENCE [LARGE SCALE GENOMIC DNA]</scope>
    <source>
        <strain evidence="17 18">Pla22</strain>
    </source>
</reference>
<organism evidence="17 18">
    <name type="scientific">Rubripirellula amarantea</name>
    <dbReference type="NCBI Taxonomy" id="2527999"/>
    <lineage>
        <taxon>Bacteria</taxon>
        <taxon>Pseudomonadati</taxon>
        <taxon>Planctomycetota</taxon>
        <taxon>Planctomycetia</taxon>
        <taxon>Pirellulales</taxon>
        <taxon>Pirellulaceae</taxon>
        <taxon>Rubripirellula</taxon>
    </lineage>
</organism>
<dbReference type="InterPro" id="IPR002125">
    <property type="entry name" value="CMP_dCMP_dom"/>
</dbReference>
<dbReference type="CDD" id="cd01283">
    <property type="entry name" value="cytidine_deaminase"/>
    <property type="match status" value="1"/>
</dbReference>
<dbReference type="Pfam" id="PF00383">
    <property type="entry name" value="dCMP_cyt_deam_1"/>
    <property type="match status" value="1"/>
</dbReference>
<evidence type="ECO:0000313" key="18">
    <source>
        <dbReference type="Proteomes" id="UP000316598"/>
    </source>
</evidence>
<dbReference type="InterPro" id="IPR006262">
    <property type="entry name" value="Cyt_deam_tetra"/>
</dbReference>
<evidence type="ECO:0000256" key="8">
    <source>
        <dbReference type="ARBA" id="ARBA00022833"/>
    </source>
</evidence>
<feature type="binding site" evidence="14">
    <location>
        <position position="93"/>
    </location>
    <ligand>
        <name>Zn(2+)</name>
        <dbReference type="ChEBI" id="CHEBI:29105"/>
        <note>catalytic</note>
    </ligand>
</feature>
<keyword evidence="18" id="KW-1185">Reference proteome</keyword>
<dbReference type="RefSeq" id="WP_146514184.1">
    <property type="nucleotide sequence ID" value="NZ_SJPI01000001.1"/>
</dbReference>
<dbReference type="GO" id="GO:0005829">
    <property type="term" value="C:cytosol"/>
    <property type="evidence" value="ECO:0007669"/>
    <property type="project" value="TreeGrafter"/>
</dbReference>
<dbReference type="Gene3D" id="3.40.140.10">
    <property type="entry name" value="Cytidine Deaminase, domain 2"/>
    <property type="match status" value="1"/>
</dbReference>
<feature type="binding site" evidence="13">
    <location>
        <begin position="48"/>
        <end position="54"/>
    </location>
    <ligand>
        <name>substrate</name>
    </ligand>
</feature>
<gene>
    <name evidence="17" type="primary">cdd</name>
    <name evidence="17" type="ORF">Pla22_17210</name>
</gene>
<dbReference type="AlphaFoldDB" id="A0A5C5WTS9"/>
<keyword evidence="8 14" id="KW-0862">Zinc</keyword>
<comment type="function">
    <text evidence="2 15">This enzyme scavenges exogenous and endogenous cytidine and 2'-deoxycytidine for UMP synthesis.</text>
</comment>
<evidence type="ECO:0000256" key="2">
    <source>
        <dbReference type="ARBA" id="ARBA00003949"/>
    </source>
</evidence>
<feature type="binding site" evidence="14">
    <location>
        <position position="90"/>
    </location>
    <ligand>
        <name>Zn(2+)</name>
        <dbReference type="ChEBI" id="CHEBI:29105"/>
        <note>catalytic</note>
    </ligand>
</feature>
<dbReference type="PROSITE" id="PS51747">
    <property type="entry name" value="CYT_DCMP_DEAMINASES_2"/>
    <property type="match status" value="1"/>
</dbReference>
<protein>
    <recommendedName>
        <fullName evidence="5 15">Cytidine deaminase</fullName>
        <ecNumber evidence="4 15">3.5.4.5</ecNumber>
    </recommendedName>
    <alternativeName>
        <fullName evidence="9 15">Cytidine aminohydrolase</fullName>
    </alternativeName>
</protein>
<accession>A0A5C5WTS9</accession>
<dbReference type="EC" id="3.5.4.5" evidence="4 15"/>
<evidence type="ECO:0000256" key="15">
    <source>
        <dbReference type="RuleBase" id="RU364006"/>
    </source>
</evidence>
<evidence type="ECO:0000256" key="3">
    <source>
        <dbReference type="ARBA" id="ARBA00006576"/>
    </source>
</evidence>
<comment type="catalytic activity">
    <reaction evidence="11 15">
        <text>cytidine + H2O + H(+) = uridine + NH4(+)</text>
        <dbReference type="Rhea" id="RHEA:16069"/>
        <dbReference type="ChEBI" id="CHEBI:15377"/>
        <dbReference type="ChEBI" id="CHEBI:15378"/>
        <dbReference type="ChEBI" id="CHEBI:16704"/>
        <dbReference type="ChEBI" id="CHEBI:17562"/>
        <dbReference type="ChEBI" id="CHEBI:28938"/>
        <dbReference type="EC" id="3.5.4.5"/>
    </reaction>
</comment>
<evidence type="ECO:0000256" key="4">
    <source>
        <dbReference type="ARBA" id="ARBA00012783"/>
    </source>
</evidence>
<dbReference type="GO" id="GO:0055086">
    <property type="term" value="P:nucleobase-containing small molecule metabolic process"/>
    <property type="evidence" value="ECO:0007669"/>
    <property type="project" value="UniProtKB-ARBA"/>
</dbReference>
<dbReference type="SUPFAM" id="SSF53927">
    <property type="entry name" value="Cytidine deaminase-like"/>
    <property type="match status" value="1"/>
</dbReference>
<dbReference type="NCBIfam" id="NF004064">
    <property type="entry name" value="PRK05578.1"/>
    <property type="match status" value="1"/>
</dbReference>
<dbReference type="InterPro" id="IPR016193">
    <property type="entry name" value="Cytidine_deaminase-like"/>
</dbReference>
<evidence type="ECO:0000256" key="1">
    <source>
        <dbReference type="ARBA" id="ARBA00001947"/>
    </source>
</evidence>
<dbReference type="OrthoDB" id="9795347at2"/>
<comment type="catalytic activity">
    <reaction evidence="10 15">
        <text>2'-deoxycytidine + H2O + H(+) = 2'-deoxyuridine + NH4(+)</text>
        <dbReference type="Rhea" id="RHEA:13433"/>
        <dbReference type="ChEBI" id="CHEBI:15377"/>
        <dbReference type="ChEBI" id="CHEBI:15378"/>
        <dbReference type="ChEBI" id="CHEBI:15698"/>
        <dbReference type="ChEBI" id="CHEBI:16450"/>
        <dbReference type="ChEBI" id="CHEBI:28938"/>
        <dbReference type="EC" id="3.5.4.5"/>
    </reaction>
</comment>
<keyword evidence="7 15" id="KW-0378">Hydrolase</keyword>
<evidence type="ECO:0000256" key="5">
    <source>
        <dbReference type="ARBA" id="ARBA00018266"/>
    </source>
</evidence>
<keyword evidence="6 14" id="KW-0479">Metal-binding</keyword>
<feature type="binding site" evidence="14">
    <location>
        <position position="59"/>
    </location>
    <ligand>
        <name>Zn(2+)</name>
        <dbReference type="ChEBI" id="CHEBI:29105"/>
        <note>catalytic</note>
    </ligand>
</feature>
<dbReference type="NCBIfam" id="TIGR01354">
    <property type="entry name" value="cyt_deam_tetra"/>
    <property type="match status" value="1"/>
</dbReference>
<comment type="similarity">
    <text evidence="3 15">Belongs to the cytidine and deoxycytidylate deaminase family.</text>
</comment>
<feature type="active site" description="Proton donor" evidence="12">
    <location>
        <position position="61"/>
    </location>
</feature>
<proteinExistence type="inferred from homology"/>
<evidence type="ECO:0000256" key="14">
    <source>
        <dbReference type="PIRSR" id="PIRSR606262-3"/>
    </source>
</evidence>
<dbReference type="EMBL" id="SJPI01000001">
    <property type="protein sequence ID" value="TWT54086.1"/>
    <property type="molecule type" value="Genomic_DNA"/>
</dbReference>
<evidence type="ECO:0000259" key="16">
    <source>
        <dbReference type="PROSITE" id="PS51747"/>
    </source>
</evidence>
<dbReference type="FunFam" id="3.40.140.10:FF:000008">
    <property type="entry name" value="Cytidine deaminase"/>
    <property type="match status" value="1"/>
</dbReference>
<dbReference type="InterPro" id="IPR050202">
    <property type="entry name" value="Cyt/Deoxycyt_deaminase"/>
</dbReference>
<evidence type="ECO:0000256" key="7">
    <source>
        <dbReference type="ARBA" id="ARBA00022801"/>
    </source>
</evidence>
<name>A0A5C5WTS9_9BACT</name>
<dbReference type="Proteomes" id="UP000316598">
    <property type="component" value="Unassembled WGS sequence"/>
</dbReference>
<dbReference type="GO" id="GO:0008270">
    <property type="term" value="F:zinc ion binding"/>
    <property type="evidence" value="ECO:0007669"/>
    <property type="project" value="UniProtKB-UniRule"/>
</dbReference>
<evidence type="ECO:0000256" key="13">
    <source>
        <dbReference type="PIRSR" id="PIRSR606262-2"/>
    </source>
</evidence>
<dbReference type="PANTHER" id="PTHR11644:SF2">
    <property type="entry name" value="CYTIDINE DEAMINASE"/>
    <property type="match status" value="1"/>
</dbReference>
<sequence>MSEIKSTDIDRLVRRATQARDHAYAPHSHFYVGSAVLVEDGQIVDGCNVENASYSLCMCAERTAAAAAVASGHRNIRAVAVASIGGVSPCGACRQFLAEFNYEMVVICVNVIDGSRRTFKLSSLLPEAFDATHLPAQS</sequence>
<feature type="domain" description="CMP/dCMP-type deaminase" evidence="16">
    <location>
        <begin position="7"/>
        <end position="132"/>
    </location>
</feature>
<evidence type="ECO:0000256" key="12">
    <source>
        <dbReference type="PIRSR" id="PIRSR606262-1"/>
    </source>
</evidence>
<comment type="caution">
    <text evidence="17">The sequence shown here is derived from an EMBL/GenBank/DDBJ whole genome shotgun (WGS) entry which is preliminary data.</text>
</comment>
<dbReference type="GO" id="GO:0072527">
    <property type="term" value="P:pyrimidine-containing compound metabolic process"/>
    <property type="evidence" value="ECO:0007669"/>
    <property type="project" value="UniProtKB-ARBA"/>
</dbReference>
<evidence type="ECO:0000256" key="10">
    <source>
        <dbReference type="ARBA" id="ARBA00049252"/>
    </source>
</evidence>
<evidence type="ECO:0000313" key="17">
    <source>
        <dbReference type="EMBL" id="TWT54086.1"/>
    </source>
</evidence>
<comment type="cofactor">
    <cofactor evidence="1 14 15">
        <name>Zn(2+)</name>
        <dbReference type="ChEBI" id="CHEBI:29105"/>
    </cofactor>
</comment>
<evidence type="ECO:0000256" key="6">
    <source>
        <dbReference type="ARBA" id="ARBA00022723"/>
    </source>
</evidence>
<evidence type="ECO:0000256" key="9">
    <source>
        <dbReference type="ARBA" id="ARBA00032005"/>
    </source>
</evidence>
<dbReference type="GO" id="GO:0004126">
    <property type="term" value="F:cytidine deaminase activity"/>
    <property type="evidence" value="ECO:0007669"/>
    <property type="project" value="UniProtKB-UniRule"/>
</dbReference>